<feature type="compositionally biased region" description="Basic and acidic residues" evidence="1">
    <location>
        <begin position="81"/>
        <end position="98"/>
    </location>
</feature>
<reference evidence="2" key="1">
    <citation type="submission" date="2021-02" db="EMBL/GenBank/DDBJ databases">
        <authorList>
            <person name="Dougan E. K."/>
            <person name="Rhodes N."/>
            <person name="Thang M."/>
            <person name="Chan C."/>
        </authorList>
    </citation>
    <scope>NUCLEOTIDE SEQUENCE</scope>
</reference>
<comment type="caution">
    <text evidence="2">The sequence shown here is derived from an EMBL/GenBank/DDBJ whole genome shotgun (WGS) entry which is preliminary data.</text>
</comment>
<keyword evidence="3" id="KW-1185">Reference proteome</keyword>
<dbReference type="Proteomes" id="UP000654075">
    <property type="component" value="Unassembled WGS sequence"/>
</dbReference>
<feature type="region of interest" description="Disordered" evidence="1">
    <location>
        <begin position="80"/>
        <end position="102"/>
    </location>
</feature>
<evidence type="ECO:0000256" key="1">
    <source>
        <dbReference type="SAM" id="MobiDB-lite"/>
    </source>
</evidence>
<feature type="compositionally biased region" description="Basic and acidic residues" evidence="1">
    <location>
        <begin position="10"/>
        <end position="21"/>
    </location>
</feature>
<evidence type="ECO:0000313" key="3">
    <source>
        <dbReference type="Proteomes" id="UP000654075"/>
    </source>
</evidence>
<organism evidence="2 3">
    <name type="scientific">Polarella glacialis</name>
    <name type="common">Dinoflagellate</name>
    <dbReference type="NCBI Taxonomy" id="89957"/>
    <lineage>
        <taxon>Eukaryota</taxon>
        <taxon>Sar</taxon>
        <taxon>Alveolata</taxon>
        <taxon>Dinophyceae</taxon>
        <taxon>Suessiales</taxon>
        <taxon>Suessiaceae</taxon>
        <taxon>Polarella</taxon>
    </lineage>
</organism>
<sequence>MRQQTATFAGHEKKDGIDCKHHAPTTPSRCMDSEMYSSSQAQREACQPQKQPSSCKLTVFRCALQAAPLNETVNHCVSPNRAEEGPCRDKAGGHERNKLGNIPGSSPFIGLCERL</sequence>
<gene>
    <name evidence="2" type="ORF">PGLA1383_LOCUS2049</name>
</gene>
<protein>
    <submittedName>
        <fullName evidence="2">Uncharacterized protein</fullName>
    </submittedName>
</protein>
<name>A0A813DBT3_POLGL</name>
<dbReference type="EMBL" id="CAJNNV010000591">
    <property type="protein sequence ID" value="CAE8583061.1"/>
    <property type="molecule type" value="Genomic_DNA"/>
</dbReference>
<evidence type="ECO:0000313" key="2">
    <source>
        <dbReference type="EMBL" id="CAE8583061.1"/>
    </source>
</evidence>
<dbReference type="AlphaFoldDB" id="A0A813DBT3"/>
<feature type="region of interest" description="Disordered" evidence="1">
    <location>
        <begin position="1"/>
        <end position="36"/>
    </location>
</feature>
<accession>A0A813DBT3</accession>
<proteinExistence type="predicted"/>